<dbReference type="Gene3D" id="3.10.110.10">
    <property type="entry name" value="Ubiquitin Conjugating Enzyme"/>
    <property type="match status" value="1"/>
</dbReference>
<dbReference type="SMART" id="SM00212">
    <property type="entry name" value="UBCc"/>
    <property type="match status" value="1"/>
</dbReference>
<dbReference type="AlphaFoldDB" id="A0ABD3Q3C4"/>
<dbReference type="EMBL" id="JABMIG020000075">
    <property type="protein sequence ID" value="KAL3795008.1"/>
    <property type="molecule type" value="Genomic_DNA"/>
</dbReference>
<feature type="compositionally biased region" description="Acidic residues" evidence="1">
    <location>
        <begin position="194"/>
        <end position="204"/>
    </location>
</feature>
<protein>
    <recommendedName>
        <fullName evidence="2">UBC core domain-containing protein</fullName>
    </recommendedName>
</protein>
<feature type="compositionally biased region" description="Basic and acidic residues" evidence="1">
    <location>
        <begin position="205"/>
        <end position="223"/>
    </location>
</feature>
<evidence type="ECO:0000256" key="1">
    <source>
        <dbReference type="SAM" id="MobiDB-lite"/>
    </source>
</evidence>
<feature type="domain" description="UBC core" evidence="2">
    <location>
        <begin position="5"/>
        <end position="154"/>
    </location>
</feature>
<evidence type="ECO:0000313" key="3">
    <source>
        <dbReference type="EMBL" id="KAL3795008.1"/>
    </source>
</evidence>
<dbReference type="InterPro" id="IPR000608">
    <property type="entry name" value="UBC"/>
</dbReference>
<keyword evidence="4" id="KW-1185">Reference proteome</keyword>
<evidence type="ECO:0000313" key="4">
    <source>
        <dbReference type="Proteomes" id="UP001516023"/>
    </source>
</evidence>
<dbReference type="InterPro" id="IPR016135">
    <property type="entry name" value="UBQ-conjugating_enzyme/RWD"/>
</dbReference>
<accession>A0ABD3Q3C4</accession>
<proteinExistence type="predicted"/>
<gene>
    <name evidence="3" type="ORF">HJC23_006329</name>
</gene>
<dbReference type="Pfam" id="PF00179">
    <property type="entry name" value="UQ_con"/>
    <property type="match status" value="1"/>
</dbReference>
<dbReference type="InterPro" id="IPR050113">
    <property type="entry name" value="Ub_conjugating_enzyme"/>
</dbReference>
<dbReference type="SUPFAM" id="SSF54495">
    <property type="entry name" value="UBC-like"/>
    <property type="match status" value="1"/>
</dbReference>
<dbReference type="PROSITE" id="PS50127">
    <property type="entry name" value="UBC_2"/>
    <property type="match status" value="1"/>
</dbReference>
<feature type="region of interest" description="Disordered" evidence="1">
    <location>
        <begin position="194"/>
        <end position="232"/>
    </location>
</feature>
<dbReference type="Proteomes" id="UP001516023">
    <property type="component" value="Unassembled WGS sequence"/>
</dbReference>
<reference evidence="3 4" key="1">
    <citation type="journal article" date="2020" name="G3 (Bethesda)">
        <title>Improved Reference Genome for Cyclotella cryptica CCMP332, a Model for Cell Wall Morphogenesis, Salinity Adaptation, and Lipid Production in Diatoms (Bacillariophyta).</title>
        <authorList>
            <person name="Roberts W.R."/>
            <person name="Downey K.M."/>
            <person name="Ruck E.C."/>
            <person name="Traller J.C."/>
            <person name="Alverson A.J."/>
        </authorList>
    </citation>
    <scope>NUCLEOTIDE SEQUENCE [LARGE SCALE GENOMIC DNA]</scope>
    <source>
        <strain evidence="3 4">CCMP332</strain>
    </source>
</reference>
<comment type="caution">
    <text evidence="3">The sequence shown here is derived from an EMBL/GenBank/DDBJ whole genome shotgun (WGS) entry which is preliminary data.</text>
</comment>
<organism evidence="3 4">
    <name type="scientific">Cyclotella cryptica</name>
    <dbReference type="NCBI Taxonomy" id="29204"/>
    <lineage>
        <taxon>Eukaryota</taxon>
        <taxon>Sar</taxon>
        <taxon>Stramenopiles</taxon>
        <taxon>Ochrophyta</taxon>
        <taxon>Bacillariophyta</taxon>
        <taxon>Coscinodiscophyceae</taxon>
        <taxon>Thalassiosirophycidae</taxon>
        <taxon>Stephanodiscales</taxon>
        <taxon>Stephanodiscaceae</taxon>
        <taxon>Cyclotella</taxon>
    </lineage>
</organism>
<dbReference type="PANTHER" id="PTHR24067">
    <property type="entry name" value="UBIQUITIN-CONJUGATING ENZYME E2"/>
    <property type="match status" value="1"/>
</dbReference>
<dbReference type="FunFam" id="3.10.110.10:FF:000086">
    <property type="entry name" value="Ubiquitin-conjugating enzyme E2 J1"/>
    <property type="match status" value="1"/>
</dbReference>
<name>A0ABD3Q3C4_9STRA</name>
<sequence length="333" mass="36980">MSKSSSLRRIQADIRELSIDPSDQYHAAPLDHDMFEWHFTIRGAPDTDFAGGVYHGRILLPPEYPFKPPNIVFLTPSGRFETNTKVCLSFSSFHPELWQPAWGIRLILEALISFLPTPADGAIGALDWTKEERQKLARESVKFRCPVCCAQGRTCVDLLPDVKPKKQGSGEKKTKFHEEIEKLKMLQFQNHAVEEDDNDGDGGSDEQRMTHKSKRETSEEESKVPSSDNNDLKGKAEAHVINETSLAQQPEQTNTEVSSSVDVNHEANTGSTQLQVAASDTTNANRVHPGAIANAPLVSDHFLNGMIAALAVLVIVLLRQAQTLVEELRSFEN</sequence>
<dbReference type="CDD" id="cd23799">
    <property type="entry name" value="UBCc_UBE2J"/>
    <property type="match status" value="1"/>
</dbReference>
<evidence type="ECO:0000259" key="2">
    <source>
        <dbReference type="PROSITE" id="PS50127"/>
    </source>
</evidence>